<protein>
    <recommendedName>
        <fullName evidence="2">USP domain-containing protein</fullName>
    </recommendedName>
</protein>
<dbReference type="PANTHER" id="PTHR24006">
    <property type="entry name" value="UBIQUITIN CARBOXYL-TERMINAL HYDROLASE"/>
    <property type="match status" value="1"/>
</dbReference>
<dbReference type="InterPro" id="IPR038765">
    <property type="entry name" value="Papain-like_cys_pep_sf"/>
</dbReference>
<dbReference type="Gene3D" id="3.90.70.10">
    <property type="entry name" value="Cysteine proteinases"/>
    <property type="match status" value="2"/>
</dbReference>
<dbReference type="Proteomes" id="UP000551758">
    <property type="component" value="Unassembled WGS sequence"/>
</dbReference>
<proteinExistence type="predicted"/>
<keyword evidence="4" id="KW-1185">Reference proteome</keyword>
<comment type="caution">
    <text evidence="3">The sequence shown here is derived from an EMBL/GenBank/DDBJ whole genome shotgun (WGS) entry which is preliminary data.</text>
</comment>
<feature type="region of interest" description="Disordered" evidence="1">
    <location>
        <begin position="1"/>
        <end position="32"/>
    </location>
</feature>
<feature type="domain" description="USP" evidence="2">
    <location>
        <begin position="65"/>
        <end position="603"/>
    </location>
</feature>
<dbReference type="GO" id="GO:0005829">
    <property type="term" value="C:cytosol"/>
    <property type="evidence" value="ECO:0007669"/>
    <property type="project" value="TreeGrafter"/>
</dbReference>
<feature type="region of interest" description="Disordered" evidence="1">
    <location>
        <begin position="257"/>
        <end position="299"/>
    </location>
</feature>
<dbReference type="Pfam" id="PF00443">
    <property type="entry name" value="UCH"/>
    <property type="match status" value="1"/>
</dbReference>
<evidence type="ECO:0000256" key="1">
    <source>
        <dbReference type="SAM" id="MobiDB-lite"/>
    </source>
</evidence>
<dbReference type="GO" id="GO:0016579">
    <property type="term" value="P:protein deubiquitination"/>
    <property type="evidence" value="ECO:0007669"/>
    <property type="project" value="InterPro"/>
</dbReference>
<name>A0A7J7EWC9_DICBM</name>
<dbReference type="SUPFAM" id="SSF54001">
    <property type="entry name" value="Cysteine proteinases"/>
    <property type="match status" value="1"/>
</dbReference>
<feature type="compositionally biased region" description="Polar residues" evidence="1">
    <location>
        <begin position="257"/>
        <end position="271"/>
    </location>
</feature>
<dbReference type="PROSITE" id="PS00972">
    <property type="entry name" value="USP_1"/>
    <property type="match status" value="1"/>
</dbReference>
<evidence type="ECO:0000313" key="3">
    <source>
        <dbReference type="EMBL" id="KAF5919894.1"/>
    </source>
</evidence>
<dbReference type="PANTHER" id="PTHR24006:SF781">
    <property type="entry name" value="LD34905P"/>
    <property type="match status" value="1"/>
</dbReference>
<reference evidence="3 4" key="1">
    <citation type="journal article" date="2020" name="Mol. Biol. Evol.">
        <title>Interspecific Gene Flow and the Evolution of Specialization in Black and White Rhinoceros.</title>
        <authorList>
            <person name="Moodley Y."/>
            <person name="Westbury M.V."/>
            <person name="Russo I.M."/>
            <person name="Gopalakrishnan S."/>
            <person name="Rakotoarivelo A."/>
            <person name="Olsen R.A."/>
            <person name="Prost S."/>
            <person name="Tunstall T."/>
            <person name="Ryder O.A."/>
            <person name="Dalen L."/>
            <person name="Bruford M.W."/>
        </authorList>
    </citation>
    <scope>NUCLEOTIDE SEQUENCE [LARGE SCALE GENOMIC DNA]</scope>
    <source>
        <strain evidence="3">SBR-YM</strain>
        <tissue evidence="3">Skin</tissue>
    </source>
</reference>
<dbReference type="AlphaFoldDB" id="A0A7J7EWC9"/>
<accession>A0A7J7EWC9</accession>
<feature type="region of interest" description="Disordered" evidence="1">
    <location>
        <begin position="329"/>
        <end position="400"/>
    </location>
</feature>
<dbReference type="InterPro" id="IPR001394">
    <property type="entry name" value="Peptidase_C19_UCH"/>
</dbReference>
<dbReference type="InterPro" id="IPR028889">
    <property type="entry name" value="USP"/>
</dbReference>
<dbReference type="GO" id="GO:0004843">
    <property type="term" value="F:cysteine-type deubiquitinase activity"/>
    <property type="evidence" value="ECO:0007669"/>
    <property type="project" value="InterPro"/>
</dbReference>
<gene>
    <name evidence="3" type="ORF">HPG69_014258</name>
</gene>
<dbReference type="InterPro" id="IPR018200">
    <property type="entry name" value="USP_CS"/>
</dbReference>
<organism evidence="3 4">
    <name type="scientific">Diceros bicornis minor</name>
    <name type="common">South-central black rhinoceros</name>
    <dbReference type="NCBI Taxonomy" id="77932"/>
    <lineage>
        <taxon>Eukaryota</taxon>
        <taxon>Metazoa</taxon>
        <taxon>Chordata</taxon>
        <taxon>Craniata</taxon>
        <taxon>Vertebrata</taxon>
        <taxon>Euteleostomi</taxon>
        <taxon>Mammalia</taxon>
        <taxon>Eutheria</taxon>
        <taxon>Laurasiatheria</taxon>
        <taxon>Perissodactyla</taxon>
        <taxon>Rhinocerotidae</taxon>
        <taxon>Diceros</taxon>
    </lineage>
</organism>
<dbReference type="GO" id="GO:0005634">
    <property type="term" value="C:nucleus"/>
    <property type="evidence" value="ECO:0007669"/>
    <property type="project" value="TreeGrafter"/>
</dbReference>
<feature type="compositionally biased region" description="Polar residues" evidence="1">
    <location>
        <begin position="329"/>
        <end position="340"/>
    </location>
</feature>
<sequence>MRVKEPSQALPEKAKRSKRPSTPHDEDSSDDIAGAFSRISKLCEEKCETDEKMRGRKGSSVTSVRGITNLGNTCFFNAVLQNLAQSYILTELMNEIKENGTKLKISPSSDSQLDPLVLELSSPGPLTSALFLFLHSMKETEKGPLSPTVLFNQLCQKWRIQASILKAFNYPTIKTADDETRKKVKAYGREGVKMNFVDQIFIGELTSTVMCEECANISTVKDPFIDISLPIIEERVSKPVLWGRMSKYRSLQETDNGQYSGTVTLENTHQPRVNKKHSSSKDKNQLIHGRKHIRKLSSEEDKAVVIHQKNENLEIDGDSSVLASSIMNTEPTLTGSPTNGSEKEASHSESSVDADSEASESESASKQTVLLRSSGGCVVHTKGHPSTSEPPARKTDSGDEEVAEAISGLHLSGTVTGDRDFKKENQPLNVPKNLCFSGEKHMMSHSPQNAFQTLSQSYITTSKECSVQSCLYHFTSMELLMGNNKLLCENCTEKKQKYQKKTSFAEKKVEGVYTNARKQLLISAVPAILILHLKRFHQVKSPFSSTVAGSSLRKVNRHVDFPLLLDLAPFCSATSKNKEKLKRCVKYEAWQSSEPLVNAAESR</sequence>
<evidence type="ECO:0000259" key="2">
    <source>
        <dbReference type="PROSITE" id="PS50235"/>
    </source>
</evidence>
<dbReference type="EMBL" id="JACDTQ010002174">
    <property type="protein sequence ID" value="KAF5919894.1"/>
    <property type="molecule type" value="Genomic_DNA"/>
</dbReference>
<dbReference type="PROSITE" id="PS50235">
    <property type="entry name" value="USP_3"/>
    <property type="match status" value="1"/>
</dbReference>
<evidence type="ECO:0000313" key="4">
    <source>
        <dbReference type="Proteomes" id="UP000551758"/>
    </source>
</evidence>
<dbReference type="InterPro" id="IPR050164">
    <property type="entry name" value="Peptidase_C19"/>
</dbReference>